<dbReference type="InterPro" id="IPR020472">
    <property type="entry name" value="WD40_PAC1"/>
</dbReference>
<gene>
    <name evidence="6" type="ORF">F511_27553</name>
</gene>
<keyword evidence="1 3" id="KW-0853">WD repeat</keyword>
<dbReference type="Proteomes" id="UP000250235">
    <property type="component" value="Unassembled WGS sequence"/>
</dbReference>
<dbReference type="InterPro" id="IPR000719">
    <property type="entry name" value="Prot_kinase_dom"/>
</dbReference>
<dbReference type="PANTHER" id="PTHR44218:SF6">
    <property type="entry name" value="PROTEIN SUPPRESSOR OF PHYA-105 1"/>
    <property type="match status" value="1"/>
</dbReference>
<dbReference type="SMART" id="SM00320">
    <property type="entry name" value="WD40"/>
    <property type="match status" value="6"/>
</dbReference>
<dbReference type="InterPro" id="IPR036322">
    <property type="entry name" value="WD40_repeat_dom_sf"/>
</dbReference>
<feature type="domain" description="Protein kinase" evidence="5">
    <location>
        <begin position="121"/>
        <end position="561"/>
    </location>
</feature>
<feature type="region of interest" description="Disordered" evidence="4">
    <location>
        <begin position="223"/>
        <end position="250"/>
    </location>
</feature>
<dbReference type="InterPro" id="IPR015943">
    <property type="entry name" value="WD40/YVTN_repeat-like_dom_sf"/>
</dbReference>
<evidence type="ECO:0000256" key="1">
    <source>
        <dbReference type="ARBA" id="ARBA00022574"/>
    </source>
</evidence>
<feature type="region of interest" description="Disordered" evidence="4">
    <location>
        <begin position="369"/>
        <end position="388"/>
    </location>
</feature>
<dbReference type="GO" id="GO:0009640">
    <property type="term" value="P:photomorphogenesis"/>
    <property type="evidence" value="ECO:0007669"/>
    <property type="project" value="InterPro"/>
</dbReference>
<dbReference type="InterPro" id="IPR011009">
    <property type="entry name" value="Kinase-like_dom_sf"/>
</dbReference>
<proteinExistence type="predicted"/>
<dbReference type="SUPFAM" id="SSF56112">
    <property type="entry name" value="Protein kinase-like (PK-like)"/>
    <property type="match status" value="1"/>
</dbReference>
<protein>
    <recommendedName>
        <fullName evidence="5">Protein kinase domain-containing protein</fullName>
    </recommendedName>
</protein>
<feature type="repeat" description="WD" evidence="3">
    <location>
        <begin position="880"/>
        <end position="920"/>
    </location>
</feature>
<evidence type="ECO:0000256" key="4">
    <source>
        <dbReference type="SAM" id="MobiDB-lite"/>
    </source>
</evidence>
<dbReference type="PRINTS" id="PR00320">
    <property type="entry name" value="GPROTEINBRPT"/>
</dbReference>
<keyword evidence="2" id="KW-0677">Repeat</keyword>
<dbReference type="PROSITE" id="PS50082">
    <property type="entry name" value="WD_REPEATS_2"/>
    <property type="match status" value="3"/>
</dbReference>
<name>A0A2Z7D390_9LAMI</name>
<evidence type="ECO:0000313" key="7">
    <source>
        <dbReference type="Proteomes" id="UP000250235"/>
    </source>
</evidence>
<dbReference type="GO" id="GO:0005524">
    <property type="term" value="F:ATP binding"/>
    <property type="evidence" value="ECO:0007669"/>
    <property type="project" value="InterPro"/>
</dbReference>
<dbReference type="SUPFAM" id="SSF50978">
    <property type="entry name" value="WD40 repeat-like"/>
    <property type="match status" value="1"/>
</dbReference>
<dbReference type="Gene3D" id="2.130.10.10">
    <property type="entry name" value="YVTN repeat-like/Quinoprotein amine dehydrogenase"/>
    <property type="match status" value="1"/>
</dbReference>
<organism evidence="6 7">
    <name type="scientific">Dorcoceras hygrometricum</name>
    <dbReference type="NCBI Taxonomy" id="472368"/>
    <lineage>
        <taxon>Eukaryota</taxon>
        <taxon>Viridiplantae</taxon>
        <taxon>Streptophyta</taxon>
        <taxon>Embryophyta</taxon>
        <taxon>Tracheophyta</taxon>
        <taxon>Spermatophyta</taxon>
        <taxon>Magnoliopsida</taxon>
        <taxon>eudicotyledons</taxon>
        <taxon>Gunneridae</taxon>
        <taxon>Pentapetalae</taxon>
        <taxon>asterids</taxon>
        <taxon>lamiids</taxon>
        <taxon>Lamiales</taxon>
        <taxon>Gesneriaceae</taxon>
        <taxon>Didymocarpoideae</taxon>
        <taxon>Trichosporeae</taxon>
        <taxon>Loxocarpinae</taxon>
        <taxon>Dorcoceras</taxon>
    </lineage>
</organism>
<dbReference type="AlphaFoldDB" id="A0A2Z7D390"/>
<feature type="repeat" description="WD" evidence="3">
    <location>
        <begin position="768"/>
        <end position="810"/>
    </location>
</feature>
<sequence>MDEVVSDPGAEPVGTTHIRNKESEFSLNPGSSRRLESNEMAMPRIDEYPDNLKNPSPEISYVKFLDRIGSSSHASASPHCMDDAGVMVEELTLKNYDGEKMAIVGTSKNRDKMQTRRNQWQHFYQVTGGGVVSRVGQSAYKEKDLGTSIAWEARDKNLFCELLDKKEPQKNSNYKTFVNDILTNDNKVSSSEMYSSGTLRTSFLSKSGFSDYLKSTVRGKGVTHKSPVCRRSSDMYGDHDHPKTGNARSTDSIILSGSTAADAAPPLSHDSPDLWNAPDSDRVSDGISLRDWLETGKIKADKVESLLIFKQVLDLVDLAHARGSFLQDLRPSCFKLVESSQVLYVGSSAHFGVKENANDQDIQFSKYSQPEKRSIHLRKPPSNSQSVKKRKLVENLKFTRRWPRFQSRSSMIATPEHVALVDNPAPKDTSSDFDVEHVPNTESNNKSLFFGLNVPTSSQQLQASVSCMLEEKWYSSPEQLNGNGCTFASNIYSLGVLLFELQCSFDSERSRAAAMLDLRNRILPPSFLSESPKETGFCLWLLHPEPSLRPTTREILQSEFISGIQESSGDDFLSSSDEEGKSELLMTFLSSLNDVKQKDEINLVEQIQQIEADIEEVEKRRPKNSPLLSSSPEESLTACDKASRLANNIKQLESAYFSMRSSVQISDSNVVPQRDGELLGRNEDKGNTKDHLGCFFDGLCKYARYSNFKVQGILRIGDYNNSPNVICSLSFDRDEDYLATGGVSKKIKIFGFKALFDESVDIHYPVIEMANKSKLSCICWNSYISNYLASTDYDGTVKLWDATTGQSYSHFSEHTERAWSVDFSRVDPLKLASGSDDRSVKLWSINEFSSDSAHLLAFSSADYKTFCYDVRNTSTPWCILAGHEKAVSYTKFVDATTLVTASTDNTLKIWNLNKTSSNSISRNACELTLKGHTNEKNFVGLSVADGYITCGSETNEVFAYYRSLPMPITSHKFGSIDQITGKETEESNGQFVSSVCWRRKSNMVVAANSSGSIKLLQLV</sequence>
<evidence type="ECO:0000256" key="3">
    <source>
        <dbReference type="PROSITE-ProRule" id="PRU00221"/>
    </source>
</evidence>
<dbReference type="InterPro" id="IPR044630">
    <property type="entry name" value="SPA1/2/3/4"/>
</dbReference>
<dbReference type="OrthoDB" id="273771at2759"/>
<evidence type="ECO:0000313" key="6">
    <source>
        <dbReference type="EMBL" id="KZV53187.1"/>
    </source>
</evidence>
<accession>A0A2Z7D390</accession>
<dbReference type="PROSITE" id="PS00678">
    <property type="entry name" value="WD_REPEATS_1"/>
    <property type="match status" value="2"/>
</dbReference>
<dbReference type="Gene3D" id="1.10.510.10">
    <property type="entry name" value="Transferase(Phosphotransferase) domain 1"/>
    <property type="match status" value="1"/>
</dbReference>
<evidence type="ECO:0000256" key="2">
    <source>
        <dbReference type="ARBA" id="ARBA00022737"/>
    </source>
</evidence>
<reference evidence="6 7" key="1">
    <citation type="journal article" date="2015" name="Proc. Natl. Acad. Sci. U.S.A.">
        <title>The resurrection genome of Boea hygrometrica: A blueprint for survival of dehydration.</title>
        <authorList>
            <person name="Xiao L."/>
            <person name="Yang G."/>
            <person name="Zhang L."/>
            <person name="Yang X."/>
            <person name="Zhao S."/>
            <person name="Ji Z."/>
            <person name="Zhou Q."/>
            <person name="Hu M."/>
            <person name="Wang Y."/>
            <person name="Chen M."/>
            <person name="Xu Y."/>
            <person name="Jin H."/>
            <person name="Xiao X."/>
            <person name="Hu G."/>
            <person name="Bao F."/>
            <person name="Hu Y."/>
            <person name="Wan P."/>
            <person name="Li L."/>
            <person name="Deng X."/>
            <person name="Kuang T."/>
            <person name="Xiang C."/>
            <person name="Zhu J.K."/>
            <person name="Oliver M.J."/>
            <person name="He Y."/>
        </authorList>
    </citation>
    <scope>NUCLEOTIDE SEQUENCE [LARGE SCALE GENOMIC DNA]</scope>
    <source>
        <strain evidence="7">cv. XS01</strain>
    </source>
</reference>
<dbReference type="EMBL" id="KQ990526">
    <property type="protein sequence ID" value="KZV53187.1"/>
    <property type="molecule type" value="Genomic_DNA"/>
</dbReference>
<dbReference type="PROSITE" id="PS50294">
    <property type="entry name" value="WD_REPEATS_REGION"/>
    <property type="match status" value="1"/>
</dbReference>
<dbReference type="InterPro" id="IPR019775">
    <property type="entry name" value="WD40_repeat_CS"/>
</dbReference>
<dbReference type="PROSITE" id="PS50011">
    <property type="entry name" value="PROTEIN_KINASE_DOM"/>
    <property type="match status" value="1"/>
</dbReference>
<feature type="compositionally biased region" description="Basic and acidic residues" evidence="4">
    <location>
        <begin position="231"/>
        <end position="243"/>
    </location>
</feature>
<dbReference type="GO" id="GO:0004672">
    <property type="term" value="F:protein kinase activity"/>
    <property type="evidence" value="ECO:0007669"/>
    <property type="project" value="InterPro"/>
</dbReference>
<feature type="region of interest" description="Disordered" evidence="4">
    <location>
        <begin position="1"/>
        <end position="38"/>
    </location>
</feature>
<feature type="region of interest" description="Disordered" evidence="4">
    <location>
        <begin position="261"/>
        <end position="280"/>
    </location>
</feature>
<feature type="repeat" description="WD" evidence="3">
    <location>
        <begin position="811"/>
        <end position="853"/>
    </location>
</feature>
<dbReference type="InterPro" id="IPR001680">
    <property type="entry name" value="WD40_rpt"/>
</dbReference>
<dbReference type="Pfam" id="PF00400">
    <property type="entry name" value="WD40"/>
    <property type="match status" value="4"/>
</dbReference>
<dbReference type="PANTHER" id="PTHR44218">
    <property type="entry name" value="PROTEIN SPA1-RELATED 2"/>
    <property type="match status" value="1"/>
</dbReference>
<keyword evidence="7" id="KW-1185">Reference proteome</keyword>
<evidence type="ECO:0000259" key="5">
    <source>
        <dbReference type="PROSITE" id="PS50011"/>
    </source>
</evidence>